<feature type="transmembrane region" description="Helical" evidence="9">
    <location>
        <begin position="51"/>
        <end position="71"/>
    </location>
</feature>
<keyword evidence="7 9" id="KW-1133">Transmembrane helix</keyword>
<dbReference type="Gene3D" id="1.10.3720.10">
    <property type="entry name" value="MetI-like"/>
    <property type="match status" value="1"/>
</dbReference>
<dbReference type="SUPFAM" id="SSF161098">
    <property type="entry name" value="MetI-like"/>
    <property type="match status" value="1"/>
</dbReference>
<dbReference type="EMBL" id="DSMG01000130">
    <property type="protein sequence ID" value="HDX32373.1"/>
    <property type="molecule type" value="Genomic_DNA"/>
</dbReference>
<feature type="transmembrane region" description="Helical" evidence="9">
    <location>
        <begin position="78"/>
        <end position="97"/>
    </location>
</feature>
<feature type="transmembrane region" description="Helical" evidence="9">
    <location>
        <begin position="494"/>
        <end position="514"/>
    </location>
</feature>
<feature type="transmembrane region" description="Helical" evidence="9">
    <location>
        <begin position="374"/>
        <end position="400"/>
    </location>
</feature>
<protein>
    <recommendedName>
        <fullName evidence="10">Maltose/maltodextrin transport system permease protein</fullName>
    </recommendedName>
</protein>
<evidence type="ECO:0000256" key="3">
    <source>
        <dbReference type="ARBA" id="ARBA00022448"/>
    </source>
</evidence>
<dbReference type="Gene3D" id="3.10.650.10">
    <property type="entry name" value="MalF N-terminal region-like"/>
    <property type="match status" value="1"/>
</dbReference>
<accession>A0A7C1FM44</accession>
<dbReference type="GO" id="GO:1990060">
    <property type="term" value="C:maltose transport complex"/>
    <property type="evidence" value="ECO:0007669"/>
    <property type="project" value="TreeGrafter"/>
</dbReference>
<evidence type="ECO:0000259" key="11">
    <source>
        <dbReference type="PROSITE" id="PS50928"/>
    </source>
</evidence>
<feature type="transmembrane region" description="Helical" evidence="9">
    <location>
        <begin position="324"/>
        <end position="345"/>
    </location>
</feature>
<evidence type="ECO:0000256" key="7">
    <source>
        <dbReference type="ARBA" id="ARBA00022989"/>
    </source>
</evidence>
<dbReference type="PROSITE" id="PS50928">
    <property type="entry name" value="ABC_TM1"/>
    <property type="match status" value="1"/>
</dbReference>
<evidence type="ECO:0000313" key="12">
    <source>
        <dbReference type="EMBL" id="HDX32373.1"/>
    </source>
</evidence>
<dbReference type="Gene3D" id="1.20.58.370">
    <property type="entry name" value="MalF N-terminal region-like"/>
    <property type="match status" value="1"/>
</dbReference>
<dbReference type="GO" id="GO:0015423">
    <property type="term" value="F:ABC-type maltose transporter activity"/>
    <property type="evidence" value="ECO:0007669"/>
    <property type="project" value="TreeGrafter"/>
</dbReference>
<evidence type="ECO:0000256" key="6">
    <source>
        <dbReference type="ARBA" id="ARBA00022692"/>
    </source>
</evidence>
<comment type="subcellular location">
    <subcellularLocation>
        <location evidence="1 9">Cell membrane</location>
        <topology evidence="1 9">Multi-pass membrane protein</topology>
    </subcellularLocation>
</comment>
<keyword evidence="3 9" id="KW-0813">Transport</keyword>
<evidence type="ECO:0000256" key="8">
    <source>
        <dbReference type="ARBA" id="ARBA00023136"/>
    </source>
</evidence>
<sequence length="527" mass="58452">MNSAVHVEAGGVKAPPRRSISSPLALLLRLAILALLDAGAIWLIYNLLRDGAYALAIVIGVVTLLLNGIYLRSELYPLQWVGPSLALLGIFVLYPIFSTIYTAFTNYGDGHLLTKQVAIRQLEREMYLPEGAPLFEWTAYVSPQGDYLLWLESPETGEKFIARPGQPVEPAEGEPPSQIDGYRQLSRAERLRHTQNLVALEFGQPPQVFRVSERQIGRAAEYEQRYTYDSAQDVMIDNATGKIYRPVRGTFTADDGSTLRPGFRVVIGLDNFRRLVTNPALRGPFISVFIWTVVFAAASVFITFALGLFLAIMFDVPEMPMRKLLRSLLLIPYAIPAFISVPIWVGLLNPQYGVVSNLIANIFGSAPSWFSDPFWAKIGILLIQLWLGFPYMFVISTGALQALPSDVYEAAEIDGASPLQAFWNITLPLLMITMGPLLVASFAFNFNNFVVIELFNKGGPPMSGTISPVGHTDILVTYTYRIAFASGRGADLGYAAAITVAIFLILVVITYFQFRYTHMLEERSENV</sequence>
<dbReference type="Pfam" id="PF16296">
    <property type="entry name" value="TM_PBP2_N"/>
    <property type="match status" value="1"/>
</dbReference>
<evidence type="ECO:0000256" key="4">
    <source>
        <dbReference type="ARBA" id="ARBA00022475"/>
    </source>
</evidence>
<keyword evidence="8 9" id="KW-0472">Membrane</keyword>
<dbReference type="InterPro" id="IPR035277">
    <property type="entry name" value="MalF_N"/>
</dbReference>
<feature type="transmembrane region" description="Helical" evidence="9">
    <location>
        <begin position="26"/>
        <end position="45"/>
    </location>
</feature>
<dbReference type="AlphaFoldDB" id="A0A7C1FM44"/>
<proteinExistence type="inferred from homology"/>
<reference evidence="12" key="1">
    <citation type="journal article" date="2020" name="mSystems">
        <title>Genome- and Community-Level Interaction Insights into Carbon Utilization and Element Cycling Functions of Hydrothermarchaeota in Hydrothermal Sediment.</title>
        <authorList>
            <person name="Zhou Z."/>
            <person name="Liu Y."/>
            <person name="Xu W."/>
            <person name="Pan J."/>
            <person name="Luo Z.H."/>
            <person name="Li M."/>
        </authorList>
    </citation>
    <scope>NUCLEOTIDE SEQUENCE [LARGE SCALE GENOMIC DNA]</scope>
    <source>
        <strain evidence="12">SpSt-289</strain>
    </source>
</reference>
<evidence type="ECO:0000256" key="10">
    <source>
        <dbReference type="RuleBase" id="RU367050"/>
    </source>
</evidence>
<keyword evidence="6 9" id="KW-0812">Transmembrane</keyword>
<dbReference type="CDD" id="cd06261">
    <property type="entry name" value="TM_PBP2"/>
    <property type="match status" value="1"/>
</dbReference>
<evidence type="ECO:0000256" key="1">
    <source>
        <dbReference type="ARBA" id="ARBA00004651"/>
    </source>
</evidence>
<dbReference type="InterPro" id="IPR032550">
    <property type="entry name" value="TM_PBP2_N"/>
</dbReference>
<dbReference type="SUPFAM" id="SSF160964">
    <property type="entry name" value="MalF N-terminal region-like"/>
    <property type="match status" value="1"/>
</dbReference>
<dbReference type="GO" id="GO:0042956">
    <property type="term" value="P:maltodextrin transmembrane transport"/>
    <property type="evidence" value="ECO:0007669"/>
    <property type="project" value="TreeGrafter"/>
</dbReference>
<keyword evidence="5 10" id="KW-0762">Sugar transport</keyword>
<comment type="caution">
    <text evidence="12">The sequence shown here is derived from an EMBL/GenBank/DDBJ whole genome shotgun (WGS) entry which is preliminary data.</text>
</comment>
<feature type="domain" description="ABC transmembrane type-1" evidence="11">
    <location>
        <begin position="289"/>
        <end position="513"/>
    </location>
</feature>
<dbReference type="PANTHER" id="PTHR47314">
    <property type="entry name" value="MALTOSE/MALTODEXTRIN TRANSPORT SYSTEM PERMEASE PROTEIN MALF"/>
    <property type="match status" value="1"/>
</dbReference>
<feature type="transmembrane region" description="Helical" evidence="9">
    <location>
        <begin position="421"/>
        <end position="444"/>
    </location>
</feature>
<comment type="similarity">
    <text evidence="2 10">Belongs to the binding-protein-dependent transport system permease family. MalFG subfamily.</text>
</comment>
<evidence type="ECO:0000256" key="5">
    <source>
        <dbReference type="ARBA" id="ARBA00022597"/>
    </source>
</evidence>
<dbReference type="PANTHER" id="PTHR47314:SF1">
    <property type="entry name" value="MALTOSE_MALTODEXTRIN TRANSPORT SYSTEM PERMEASE PROTEIN MALF"/>
    <property type="match status" value="1"/>
</dbReference>
<gene>
    <name evidence="12" type="primary">malF</name>
    <name evidence="12" type="ORF">ENQ20_12940</name>
</gene>
<comment type="function">
    <text evidence="10">Part of the ABC transporter complex MalEFGK involved in maltose/maltodextrin import. Probably responsible for the translocation of the substrate across the membrane.</text>
</comment>
<dbReference type="InterPro" id="IPR035906">
    <property type="entry name" value="MetI-like_sf"/>
</dbReference>
<dbReference type="Pfam" id="PF00528">
    <property type="entry name" value="BPD_transp_1"/>
    <property type="match status" value="1"/>
</dbReference>
<name>A0A7C1FM44_9CHLR</name>
<keyword evidence="4 10" id="KW-1003">Cell membrane</keyword>
<dbReference type="InterPro" id="IPR000515">
    <property type="entry name" value="MetI-like"/>
</dbReference>
<evidence type="ECO:0000256" key="9">
    <source>
        <dbReference type="RuleBase" id="RU363032"/>
    </source>
</evidence>
<evidence type="ECO:0000256" key="2">
    <source>
        <dbReference type="ARBA" id="ARBA00009047"/>
    </source>
</evidence>
<dbReference type="NCBIfam" id="NF008232">
    <property type="entry name" value="PRK10999.1"/>
    <property type="match status" value="1"/>
</dbReference>
<organism evidence="12">
    <name type="scientific">Caldilinea aerophila</name>
    <dbReference type="NCBI Taxonomy" id="133453"/>
    <lineage>
        <taxon>Bacteria</taxon>
        <taxon>Bacillati</taxon>
        <taxon>Chloroflexota</taxon>
        <taxon>Caldilineae</taxon>
        <taxon>Caldilineales</taxon>
        <taxon>Caldilineaceae</taxon>
        <taxon>Caldilinea</taxon>
    </lineage>
</organism>
<feature type="transmembrane region" description="Helical" evidence="9">
    <location>
        <begin position="288"/>
        <end position="312"/>
    </location>
</feature>